<keyword evidence="6" id="KW-1185">Reference proteome</keyword>
<dbReference type="EMBL" id="MIJD01000249">
    <property type="protein sequence ID" value="OPE50726.1"/>
    <property type="molecule type" value="Genomic_DNA"/>
</dbReference>
<name>A0A1Q4HF24_9MYCO</name>
<evidence type="ECO:0000256" key="1">
    <source>
        <dbReference type="SAM" id="MobiDB-lite"/>
    </source>
</evidence>
<reference evidence="3 5" key="1">
    <citation type="submission" date="2016-09" db="EMBL/GenBank/DDBJ databases">
        <title>genome sequences of unsequenced Mycobacteria.</title>
        <authorList>
            <person name="Greninger A.L."/>
            <person name="Jerome K.R."/>
            <person name="Mcnair B."/>
            <person name="Wallis C."/>
            <person name="Fang F."/>
        </authorList>
    </citation>
    <scope>NUCLEOTIDE SEQUENCE [LARGE SCALE GENOMIC DNA]</scope>
    <source>
        <strain evidence="3 5">BM1</strain>
    </source>
</reference>
<proteinExistence type="predicted"/>
<feature type="signal peptide" evidence="2">
    <location>
        <begin position="1"/>
        <end position="29"/>
    </location>
</feature>
<dbReference type="EMBL" id="PDCR01000060">
    <property type="protein sequence ID" value="PEG51255.1"/>
    <property type="molecule type" value="Genomic_DNA"/>
</dbReference>
<organism evidence="4 6">
    <name type="scientific">Mycolicibacterium diernhoferi</name>
    <dbReference type="NCBI Taxonomy" id="1801"/>
    <lineage>
        <taxon>Bacteria</taxon>
        <taxon>Bacillati</taxon>
        <taxon>Actinomycetota</taxon>
        <taxon>Actinomycetes</taxon>
        <taxon>Mycobacteriales</taxon>
        <taxon>Mycobacteriaceae</taxon>
        <taxon>Mycolicibacterium</taxon>
    </lineage>
</organism>
<dbReference type="RefSeq" id="WP_073856461.1">
    <property type="nucleotide sequence ID" value="NZ_BAAATC010000011.1"/>
</dbReference>
<sequence length="90" mass="8816">MKLLYMASAGVLALGLGAATVIGTGVASAAPGAPGIEFPQKPHHGGGWDDRGPKPGKGHGPWGKGFGIDGIDACISATGPYGNVSGFVCI</sequence>
<feature type="region of interest" description="Disordered" evidence="1">
    <location>
        <begin position="33"/>
        <end position="62"/>
    </location>
</feature>
<evidence type="ECO:0000313" key="3">
    <source>
        <dbReference type="EMBL" id="OPE50726.1"/>
    </source>
</evidence>
<evidence type="ECO:0000313" key="5">
    <source>
        <dbReference type="Proteomes" id="UP000191039"/>
    </source>
</evidence>
<dbReference type="Proteomes" id="UP000191039">
    <property type="component" value="Unassembled WGS sequence"/>
</dbReference>
<dbReference type="AlphaFoldDB" id="A0A1Q4HF24"/>
<reference evidence="4 6" key="2">
    <citation type="submission" date="2017-10" db="EMBL/GenBank/DDBJ databases">
        <title>The new phylogeny of genus Mycobacterium.</title>
        <authorList>
            <person name="Tortoli E."/>
            <person name="Trovato A."/>
            <person name="Cirillo D.M."/>
        </authorList>
    </citation>
    <scope>NUCLEOTIDE SEQUENCE [LARGE SCALE GENOMIC DNA]</scope>
    <source>
        <strain evidence="4 6">IP141170001</strain>
    </source>
</reference>
<dbReference type="Proteomes" id="UP000220340">
    <property type="component" value="Unassembled WGS sequence"/>
</dbReference>
<keyword evidence="2" id="KW-0732">Signal</keyword>
<protein>
    <submittedName>
        <fullName evidence="4">Uncharacterized protein</fullName>
    </submittedName>
</protein>
<gene>
    <name evidence="3" type="ORF">BV510_20620</name>
    <name evidence="4" type="ORF">CRI78_27645</name>
</gene>
<evidence type="ECO:0000313" key="4">
    <source>
        <dbReference type="EMBL" id="PEG51255.1"/>
    </source>
</evidence>
<evidence type="ECO:0000256" key="2">
    <source>
        <dbReference type="SAM" id="SignalP"/>
    </source>
</evidence>
<feature type="chain" id="PRO_5011899071" evidence="2">
    <location>
        <begin position="30"/>
        <end position="90"/>
    </location>
</feature>
<comment type="caution">
    <text evidence="4">The sequence shown here is derived from an EMBL/GenBank/DDBJ whole genome shotgun (WGS) entry which is preliminary data.</text>
</comment>
<accession>A0A1Q4HF24</accession>
<evidence type="ECO:0000313" key="6">
    <source>
        <dbReference type="Proteomes" id="UP000220340"/>
    </source>
</evidence>